<name>A2C8Q7_PROM3</name>
<dbReference type="EMBL" id="CP000554">
    <property type="protein sequence ID" value="ABM77867.1"/>
    <property type="molecule type" value="Genomic_DNA"/>
</dbReference>
<sequence length="71" mass="7816">MKRSIKRAAASTLPSTATNQRLLSTLSSQCSSGQHRSTAWLKRQQQSNSIHLLPDIRADRQGPKEPSASSR</sequence>
<protein>
    <submittedName>
        <fullName evidence="2">Uncharacterized protein</fullName>
    </submittedName>
</protein>
<dbReference type="HOGENOM" id="CLU_2736807_0_0_3"/>
<dbReference type="KEGG" id="pmf:P9303_11181"/>
<dbReference type="Proteomes" id="UP000002274">
    <property type="component" value="Chromosome"/>
</dbReference>
<feature type="region of interest" description="Disordered" evidence="1">
    <location>
        <begin position="37"/>
        <end position="71"/>
    </location>
</feature>
<gene>
    <name evidence="2" type="ordered locus">P9303_11181</name>
</gene>
<proteinExistence type="predicted"/>
<reference evidence="2 3" key="1">
    <citation type="journal article" date="2007" name="PLoS Genet.">
        <title>Patterns and implications of gene gain and loss in the evolution of Prochlorococcus.</title>
        <authorList>
            <person name="Kettler G.C."/>
            <person name="Martiny A.C."/>
            <person name="Huang K."/>
            <person name="Zucker J."/>
            <person name="Coleman M.L."/>
            <person name="Rodrigue S."/>
            <person name="Chen F."/>
            <person name="Lapidus A."/>
            <person name="Ferriera S."/>
            <person name="Johnson J."/>
            <person name="Steglich C."/>
            <person name="Church G.M."/>
            <person name="Richardson P."/>
            <person name="Chisholm S.W."/>
        </authorList>
    </citation>
    <scope>NUCLEOTIDE SEQUENCE [LARGE SCALE GENOMIC DNA]</scope>
    <source>
        <strain evidence="2 3">MIT 9303</strain>
    </source>
</reference>
<feature type="compositionally biased region" description="Basic and acidic residues" evidence="1">
    <location>
        <begin position="54"/>
        <end position="63"/>
    </location>
</feature>
<evidence type="ECO:0000256" key="1">
    <source>
        <dbReference type="SAM" id="MobiDB-lite"/>
    </source>
</evidence>
<accession>A2C8Q7</accession>
<dbReference type="AlphaFoldDB" id="A2C8Q7"/>
<organism evidence="2 3">
    <name type="scientific">Prochlorococcus marinus (strain MIT 9303)</name>
    <dbReference type="NCBI Taxonomy" id="59922"/>
    <lineage>
        <taxon>Bacteria</taxon>
        <taxon>Bacillati</taxon>
        <taxon>Cyanobacteriota</taxon>
        <taxon>Cyanophyceae</taxon>
        <taxon>Synechococcales</taxon>
        <taxon>Prochlorococcaceae</taxon>
        <taxon>Prochlorococcus</taxon>
    </lineage>
</organism>
<feature type="compositionally biased region" description="Polar residues" evidence="1">
    <location>
        <begin position="37"/>
        <end position="50"/>
    </location>
</feature>
<evidence type="ECO:0000313" key="2">
    <source>
        <dbReference type="EMBL" id="ABM77867.1"/>
    </source>
</evidence>
<evidence type="ECO:0000313" key="3">
    <source>
        <dbReference type="Proteomes" id="UP000002274"/>
    </source>
</evidence>